<feature type="domain" description="DNA-directed DNA polymerase family B exonuclease" evidence="1">
    <location>
        <begin position="4"/>
        <end position="70"/>
    </location>
</feature>
<protein>
    <recommendedName>
        <fullName evidence="1">DNA-directed DNA polymerase family B exonuclease domain-containing protein</fullName>
    </recommendedName>
</protein>
<dbReference type="InterPro" id="IPR012337">
    <property type="entry name" value="RNaseH-like_sf"/>
</dbReference>
<evidence type="ECO:0000313" key="2">
    <source>
        <dbReference type="EMBL" id="KAK9291929.1"/>
    </source>
</evidence>
<name>A0AAP0SAG7_LIQFO</name>
<proteinExistence type="predicted"/>
<gene>
    <name evidence="2" type="ORF">L1049_019881</name>
</gene>
<dbReference type="GO" id="GO:0003887">
    <property type="term" value="F:DNA-directed DNA polymerase activity"/>
    <property type="evidence" value="ECO:0007669"/>
    <property type="project" value="TreeGrafter"/>
</dbReference>
<dbReference type="GO" id="GO:0042276">
    <property type="term" value="P:error-prone translesion synthesis"/>
    <property type="evidence" value="ECO:0007669"/>
    <property type="project" value="TreeGrafter"/>
</dbReference>
<dbReference type="Proteomes" id="UP001415857">
    <property type="component" value="Unassembled WGS sequence"/>
</dbReference>
<dbReference type="SUPFAM" id="SSF53098">
    <property type="entry name" value="Ribonuclease H-like"/>
    <property type="match status" value="1"/>
</dbReference>
<dbReference type="EMBL" id="JBBPBK010000001">
    <property type="protein sequence ID" value="KAK9291929.1"/>
    <property type="molecule type" value="Genomic_DNA"/>
</dbReference>
<dbReference type="Pfam" id="PF03104">
    <property type="entry name" value="DNA_pol_B_exo1"/>
    <property type="match status" value="1"/>
</dbReference>
<reference evidence="2 3" key="1">
    <citation type="journal article" date="2024" name="Plant J.">
        <title>Genome sequences and population genomics reveal climatic adaptation and genomic divergence between two closely related sweetgum species.</title>
        <authorList>
            <person name="Xu W.Q."/>
            <person name="Ren C.Q."/>
            <person name="Zhang X.Y."/>
            <person name="Comes H.P."/>
            <person name="Liu X.H."/>
            <person name="Li Y.G."/>
            <person name="Kettle C.J."/>
            <person name="Jalonen R."/>
            <person name="Gaisberger H."/>
            <person name="Ma Y.Z."/>
            <person name="Qiu Y.X."/>
        </authorList>
    </citation>
    <scope>NUCLEOTIDE SEQUENCE [LARGE SCALE GENOMIC DNA]</scope>
    <source>
        <strain evidence="2">Hangzhou</strain>
    </source>
</reference>
<comment type="caution">
    <text evidence="2">The sequence shown here is derived from an EMBL/GenBank/DDBJ whole genome shotgun (WGS) entry which is preliminary data.</text>
</comment>
<dbReference type="GO" id="GO:0016035">
    <property type="term" value="C:zeta DNA polymerase complex"/>
    <property type="evidence" value="ECO:0007669"/>
    <property type="project" value="InterPro"/>
</dbReference>
<organism evidence="2 3">
    <name type="scientific">Liquidambar formosana</name>
    <name type="common">Formosan gum</name>
    <dbReference type="NCBI Taxonomy" id="63359"/>
    <lineage>
        <taxon>Eukaryota</taxon>
        <taxon>Viridiplantae</taxon>
        <taxon>Streptophyta</taxon>
        <taxon>Embryophyta</taxon>
        <taxon>Tracheophyta</taxon>
        <taxon>Spermatophyta</taxon>
        <taxon>Magnoliopsida</taxon>
        <taxon>eudicotyledons</taxon>
        <taxon>Gunneridae</taxon>
        <taxon>Pentapetalae</taxon>
        <taxon>Saxifragales</taxon>
        <taxon>Altingiaceae</taxon>
        <taxon>Liquidambar</taxon>
    </lineage>
</organism>
<dbReference type="InterPro" id="IPR030559">
    <property type="entry name" value="PolZ_Rev3"/>
</dbReference>
<sequence length="119" mass="13108">MLLCSDERNLFNHFMKAICSFDPDIIMGWDIQSGSLGFLAERASFLGISLLNKISRTPSEPKIAARDSGIPEKEISDNLLPESVIANAVILEDSIIEDEWGRTHASGVHVGGRVVLNIW</sequence>
<dbReference type="AlphaFoldDB" id="A0AAP0SAG7"/>
<dbReference type="GO" id="GO:0000724">
    <property type="term" value="P:double-strand break repair via homologous recombination"/>
    <property type="evidence" value="ECO:0007669"/>
    <property type="project" value="TreeGrafter"/>
</dbReference>
<dbReference type="InterPro" id="IPR006133">
    <property type="entry name" value="DNA-dir_DNA_pol_B_exonuc"/>
</dbReference>
<dbReference type="PANTHER" id="PTHR45812:SF1">
    <property type="entry name" value="DNA POLYMERASE ZETA CATALYTIC SUBUNIT"/>
    <property type="match status" value="1"/>
</dbReference>
<dbReference type="PANTHER" id="PTHR45812">
    <property type="entry name" value="DNA POLYMERASE ZETA CATALYTIC SUBUNIT"/>
    <property type="match status" value="1"/>
</dbReference>
<evidence type="ECO:0000259" key="1">
    <source>
        <dbReference type="Pfam" id="PF03104"/>
    </source>
</evidence>
<dbReference type="GO" id="GO:0003676">
    <property type="term" value="F:nucleic acid binding"/>
    <property type="evidence" value="ECO:0007669"/>
    <property type="project" value="InterPro"/>
</dbReference>
<evidence type="ECO:0000313" key="3">
    <source>
        <dbReference type="Proteomes" id="UP001415857"/>
    </source>
</evidence>
<keyword evidence="3" id="KW-1185">Reference proteome</keyword>
<dbReference type="InterPro" id="IPR036397">
    <property type="entry name" value="RNaseH_sf"/>
</dbReference>
<dbReference type="GO" id="GO:0005634">
    <property type="term" value="C:nucleus"/>
    <property type="evidence" value="ECO:0007669"/>
    <property type="project" value="TreeGrafter"/>
</dbReference>
<accession>A0AAP0SAG7</accession>
<dbReference type="Gene3D" id="3.30.420.10">
    <property type="entry name" value="Ribonuclease H-like superfamily/Ribonuclease H"/>
    <property type="match status" value="1"/>
</dbReference>